<accession>A0A5D0MLZ0</accession>
<dbReference type="InterPro" id="IPR036291">
    <property type="entry name" value="NAD(P)-bd_dom_sf"/>
</dbReference>
<dbReference type="InterPro" id="IPR028161">
    <property type="entry name" value="Met8-like"/>
</dbReference>
<dbReference type="SUPFAM" id="SSF75615">
    <property type="entry name" value="Siroheme synthase middle domains-like"/>
    <property type="match status" value="1"/>
</dbReference>
<keyword evidence="5" id="KW-0627">Porphyrin biosynthesis</keyword>
<proteinExistence type="predicted"/>
<dbReference type="EC" id="1.3.1.76" evidence="2"/>
<sequence>MFPFVFKIENKKMLFIGGGKVAERKILSLFSFSKPFIKIVAPQITKMLKNLFNDNKIEWEKETFVQKKEFLSFDYIFICTDKREINEEAADFFISFQKEINVCDSKEKSTFFMPAVTKFENAIIAVSTSGKEPAYAKNLKNKLIEMLSEKRLR</sequence>
<evidence type="ECO:0000313" key="7">
    <source>
        <dbReference type="EMBL" id="TYB32965.1"/>
    </source>
</evidence>
<dbReference type="NCBIfam" id="TIGR01470">
    <property type="entry name" value="cysG_Nterm"/>
    <property type="match status" value="1"/>
</dbReference>
<keyword evidence="4" id="KW-0520">NAD</keyword>
<dbReference type="GO" id="GO:0043115">
    <property type="term" value="F:precorrin-2 dehydrogenase activity"/>
    <property type="evidence" value="ECO:0007669"/>
    <property type="project" value="UniProtKB-EC"/>
</dbReference>
<keyword evidence="3" id="KW-0560">Oxidoreductase</keyword>
<dbReference type="RefSeq" id="WP_303701530.1">
    <property type="nucleotide sequence ID" value="NZ_VSIV01000226.1"/>
</dbReference>
<dbReference type="Proteomes" id="UP000323337">
    <property type="component" value="Unassembled WGS sequence"/>
</dbReference>
<reference evidence="7 8" key="1">
    <citation type="submission" date="2019-08" db="EMBL/GenBank/DDBJ databases">
        <title>Genomic characterization of a novel candidate phylum (ARYD3) from a high temperature, high salinity tertiary oil reservoir in north central Oklahoma, USA.</title>
        <authorList>
            <person name="Youssef N.H."/>
            <person name="Yadav A."/>
            <person name="Elshahed M.S."/>
        </authorList>
    </citation>
    <scope>NUCLEOTIDE SEQUENCE [LARGE SCALE GENOMIC DNA]</scope>
    <source>
        <strain evidence="7">ARYD1</strain>
    </source>
</reference>
<dbReference type="Gene3D" id="3.30.160.110">
    <property type="entry name" value="Siroheme synthase, domain 2"/>
    <property type="match status" value="1"/>
</dbReference>
<gene>
    <name evidence="7" type="ORF">FXF49_08780</name>
</gene>
<organism evidence="7 8">
    <name type="scientific">Flexistipes sinusarabici</name>
    <dbReference type="NCBI Taxonomy" id="2352"/>
    <lineage>
        <taxon>Bacteria</taxon>
        <taxon>Pseudomonadati</taxon>
        <taxon>Deferribacterota</taxon>
        <taxon>Deferribacteres</taxon>
        <taxon>Deferribacterales</taxon>
        <taxon>Flexistipitaceae</taxon>
        <taxon>Flexistipes</taxon>
    </lineage>
</organism>
<comment type="catalytic activity">
    <reaction evidence="6">
        <text>precorrin-2 + NAD(+) = sirohydrochlorin + NADH + 2 H(+)</text>
        <dbReference type="Rhea" id="RHEA:15613"/>
        <dbReference type="ChEBI" id="CHEBI:15378"/>
        <dbReference type="ChEBI" id="CHEBI:57540"/>
        <dbReference type="ChEBI" id="CHEBI:57945"/>
        <dbReference type="ChEBI" id="CHEBI:58351"/>
        <dbReference type="ChEBI" id="CHEBI:58827"/>
        <dbReference type="EC" id="1.3.1.76"/>
    </reaction>
</comment>
<dbReference type="Gene3D" id="3.40.50.720">
    <property type="entry name" value="NAD(P)-binding Rossmann-like Domain"/>
    <property type="match status" value="1"/>
</dbReference>
<comment type="pathway">
    <text evidence="1">Porphyrin-containing compound metabolism; siroheme biosynthesis; sirohydrochlorin from precorrin-2: step 1/1.</text>
</comment>
<name>A0A5D0MLZ0_FLESI</name>
<evidence type="ECO:0000256" key="4">
    <source>
        <dbReference type="ARBA" id="ARBA00023027"/>
    </source>
</evidence>
<evidence type="ECO:0000256" key="2">
    <source>
        <dbReference type="ARBA" id="ARBA00012400"/>
    </source>
</evidence>
<dbReference type="InterPro" id="IPR006367">
    <property type="entry name" value="Sirohaem_synthase_N"/>
</dbReference>
<evidence type="ECO:0000256" key="5">
    <source>
        <dbReference type="ARBA" id="ARBA00023244"/>
    </source>
</evidence>
<dbReference type="AlphaFoldDB" id="A0A5D0MLZ0"/>
<dbReference type="GO" id="GO:0004325">
    <property type="term" value="F:ferrochelatase activity"/>
    <property type="evidence" value="ECO:0007669"/>
    <property type="project" value="InterPro"/>
</dbReference>
<protein>
    <recommendedName>
        <fullName evidence="2">precorrin-2 dehydrogenase</fullName>
        <ecNumber evidence="2">1.3.1.76</ecNumber>
    </recommendedName>
</protein>
<dbReference type="EMBL" id="VSIV01000226">
    <property type="protein sequence ID" value="TYB32965.1"/>
    <property type="molecule type" value="Genomic_DNA"/>
</dbReference>
<evidence type="ECO:0000256" key="6">
    <source>
        <dbReference type="ARBA" id="ARBA00047561"/>
    </source>
</evidence>
<dbReference type="Pfam" id="PF13241">
    <property type="entry name" value="NAD_binding_7"/>
    <property type="match status" value="1"/>
</dbReference>
<dbReference type="UniPathway" id="UPA00262">
    <property type="reaction ID" value="UER00222"/>
</dbReference>
<evidence type="ECO:0000313" key="8">
    <source>
        <dbReference type="Proteomes" id="UP000323337"/>
    </source>
</evidence>
<dbReference type="SUPFAM" id="SSF51735">
    <property type="entry name" value="NAD(P)-binding Rossmann-fold domains"/>
    <property type="match status" value="1"/>
</dbReference>
<dbReference type="PANTHER" id="PTHR35330:SF1">
    <property type="entry name" value="SIROHEME BIOSYNTHESIS PROTEIN MET8"/>
    <property type="match status" value="1"/>
</dbReference>
<comment type="caution">
    <text evidence="7">The sequence shown here is derived from an EMBL/GenBank/DDBJ whole genome shotgun (WGS) entry which is preliminary data.</text>
</comment>
<dbReference type="PANTHER" id="PTHR35330">
    <property type="entry name" value="SIROHEME BIOSYNTHESIS PROTEIN MET8"/>
    <property type="match status" value="1"/>
</dbReference>
<evidence type="ECO:0000256" key="3">
    <source>
        <dbReference type="ARBA" id="ARBA00023002"/>
    </source>
</evidence>
<dbReference type="GO" id="GO:0019354">
    <property type="term" value="P:siroheme biosynthetic process"/>
    <property type="evidence" value="ECO:0007669"/>
    <property type="project" value="UniProtKB-UniPathway"/>
</dbReference>
<evidence type="ECO:0000256" key="1">
    <source>
        <dbReference type="ARBA" id="ARBA00005010"/>
    </source>
</evidence>